<evidence type="ECO:0000313" key="3">
    <source>
        <dbReference type="Proteomes" id="UP000239872"/>
    </source>
</evidence>
<sequence>MEQKNTHVKWGLISGVLMVGITIALQLGGLDQKSFLGWLAYLPFVVGIILNAMAFSKANDGFVTFKNVFGSGFKASMIVTLLMIVWSVIYIYAFPEMKEKAIEMARAEMAKKPNMTDEAMDMGINIFRKGYTTIIISGALFGTLVMGVIFSLIGAGVAPKKGERPITDNF</sequence>
<dbReference type="AlphaFoldDB" id="A0A2S7SZU2"/>
<keyword evidence="1" id="KW-1133">Transmembrane helix</keyword>
<dbReference type="OrthoDB" id="678029at2"/>
<dbReference type="Proteomes" id="UP000239872">
    <property type="component" value="Unassembled WGS sequence"/>
</dbReference>
<feature type="transmembrane region" description="Helical" evidence="1">
    <location>
        <begin position="75"/>
        <end position="94"/>
    </location>
</feature>
<dbReference type="EMBL" id="PPSL01000002">
    <property type="protein sequence ID" value="PQJ12095.1"/>
    <property type="molecule type" value="Genomic_DNA"/>
</dbReference>
<keyword evidence="1" id="KW-0812">Transmembrane</keyword>
<evidence type="ECO:0000256" key="1">
    <source>
        <dbReference type="SAM" id="Phobius"/>
    </source>
</evidence>
<feature type="transmembrane region" description="Helical" evidence="1">
    <location>
        <begin position="12"/>
        <end position="28"/>
    </location>
</feature>
<evidence type="ECO:0000313" key="2">
    <source>
        <dbReference type="EMBL" id="PQJ12095.1"/>
    </source>
</evidence>
<reference evidence="2 3" key="1">
    <citation type="submission" date="2018-01" db="EMBL/GenBank/DDBJ databases">
        <title>A novel member of the phylum Bacteroidetes isolated from glacier ice.</title>
        <authorList>
            <person name="Liu Q."/>
            <person name="Xin Y.-H."/>
        </authorList>
    </citation>
    <scope>NUCLEOTIDE SEQUENCE [LARGE SCALE GENOMIC DNA]</scope>
    <source>
        <strain evidence="2 3">RB1R16</strain>
    </source>
</reference>
<proteinExistence type="predicted"/>
<feature type="transmembrane region" description="Helical" evidence="1">
    <location>
        <begin position="35"/>
        <end position="55"/>
    </location>
</feature>
<keyword evidence="3" id="KW-1185">Reference proteome</keyword>
<organism evidence="2 3">
    <name type="scientific">Flavipsychrobacter stenotrophus</name>
    <dbReference type="NCBI Taxonomy" id="2077091"/>
    <lineage>
        <taxon>Bacteria</taxon>
        <taxon>Pseudomonadati</taxon>
        <taxon>Bacteroidota</taxon>
        <taxon>Chitinophagia</taxon>
        <taxon>Chitinophagales</taxon>
        <taxon>Chitinophagaceae</taxon>
        <taxon>Flavipsychrobacter</taxon>
    </lineage>
</organism>
<accession>A0A2S7SZU2</accession>
<gene>
    <name evidence="2" type="ORF">CJD36_009920</name>
</gene>
<dbReference type="RefSeq" id="WP_105038974.1">
    <property type="nucleotide sequence ID" value="NZ_PPSL01000002.1"/>
</dbReference>
<evidence type="ECO:0008006" key="4">
    <source>
        <dbReference type="Google" id="ProtNLM"/>
    </source>
</evidence>
<name>A0A2S7SZU2_9BACT</name>
<keyword evidence="1" id="KW-0472">Membrane</keyword>
<feature type="transmembrane region" description="Helical" evidence="1">
    <location>
        <begin position="130"/>
        <end position="153"/>
    </location>
</feature>
<comment type="caution">
    <text evidence="2">The sequence shown here is derived from an EMBL/GenBank/DDBJ whole genome shotgun (WGS) entry which is preliminary data.</text>
</comment>
<dbReference type="InterPro" id="IPR025250">
    <property type="entry name" value="DUF4199"/>
</dbReference>
<dbReference type="Pfam" id="PF13858">
    <property type="entry name" value="DUF4199"/>
    <property type="match status" value="1"/>
</dbReference>
<protein>
    <recommendedName>
        <fullName evidence="4">DUF4199 domain-containing protein</fullName>
    </recommendedName>
</protein>